<gene>
    <name evidence="2" type="ORF">HDF12_002016</name>
</gene>
<keyword evidence="1" id="KW-0472">Membrane</keyword>
<dbReference type="EMBL" id="JACCCV010000001">
    <property type="protein sequence ID" value="NYF51651.1"/>
    <property type="molecule type" value="Genomic_DNA"/>
</dbReference>
<sequence length="247" mass="28388">MPRKDFANPGGTGDHIRDFRDRVVKTIGKILQVLLTLLWFVFPIVFLRTIFWLDRQTDYYQRWAFSRVFLYALGTVLWLGVALILSFDDNPSIHLPGRTFARESFMARAVSALIAASPVLWIFIWIRLGIPPSRSFLYYCIYLALLIFVIRFNQKRRASFLTRQHVFGLGALAAMLLTSAVFTIFPILWADITMRVADDSFLVPTLVTPSPCNSNNAVIAHISDLHITENREHATESFAETNVFRHY</sequence>
<feature type="transmembrane region" description="Helical" evidence="1">
    <location>
        <begin position="30"/>
        <end position="53"/>
    </location>
</feature>
<feature type="transmembrane region" description="Helical" evidence="1">
    <location>
        <begin position="166"/>
        <end position="189"/>
    </location>
</feature>
<feature type="transmembrane region" description="Helical" evidence="1">
    <location>
        <begin position="68"/>
        <end position="88"/>
    </location>
</feature>
<evidence type="ECO:0000313" key="3">
    <source>
        <dbReference type="Proteomes" id="UP000534186"/>
    </source>
</evidence>
<evidence type="ECO:0000313" key="2">
    <source>
        <dbReference type="EMBL" id="NYF51651.1"/>
    </source>
</evidence>
<dbReference type="Proteomes" id="UP000534186">
    <property type="component" value="Unassembled WGS sequence"/>
</dbReference>
<protein>
    <submittedName>
        <fullName evidence="2">Uncharacterized protein</fullName>
    </submittedName>
</protein>
<feature type="transmembrane region" description="Helical" evidence="1">
    <location>
        <begin position="109"/>
        <end position="130"/>
    </location>
</feature>
<name>A0A7Y9NLL9_9BACT</name>
<dbReference type="AlphaFoldDB" id="A0A7Y9NLL9"/>
<reference evidence="2 3" key="1">
    <citation type="submission" date="2020-07" db="EMBL/GenBank/DDBJ databases">
        <title>Genomic Encyclopedia of Type Strains, Phase IV (KMG-V): Genome sequencing to study the core and pangenomes of soil and plant-associated prokaryotes.</title>
        <authorList>
            <person name="Whitman W."/>
        </authorList>
    </citation>
    <scope>NUCLEOTIDE SEQUENCE [LARGE SCALE GENOMIC DNA]</scope>
    <source>
        <strain evidence="2 3">M8UP30</strain>
    </source>
</reference>
<comment type="caution">
    <text evidence="2">The sequence shown here is derived from an EMBL/GenBank/DDBJ whole genome shotgun (WGS) entry which is preliminary data.</text>
</comment>
<proteinExistence type="predicted"/>
<keyword evidence="1" id="KW-0812">Transmembrane</keyword>
<organism evidence="2 3">
    <name type="scientific">Tunturiibacter lichenicola</name>
    <dbReference type="NCBI Taxonomy" id="2051959"/>
    <lineage>
        <taxon>Bacteria</taxon>
        <taxon>Pseudomonadati</taxon>
        <taxon>Acidobacteriota</taxon>
        <taxon>Terriglobia</taxon>
        <taxon>Terriglobales</taxon>
        <taxon>Acidobacteriaceae</taxon>
        <taxon>Tunturiibacter</taxon>
    </lineage>
</organism>
<accession>A0A7Y9NLL9</accession>
<evidence type="ECO:0000256" key="1">
    <source>
        <dbReference type="SAM" id="Phobius"/>
    </source>
</evidence>
<feature type="transmembrane region" description="Helical" evidence="1">
    <location>
        <begin position="136"/>
        <end position="154"/>
    </location>
</feature>
<keyword evidence="1" id="KW-1133">Transmembrane helix</keyword>